<comment type="caution">
    <text evidence="2">The sequence shown here is derived from an EMBL/GenBank/DDBJ whole genome shotgun (WGS) entry which is preliminary data.</text>
</comment>
<accession>A0A0F9EEZ3</accession>
<name>A0A0F9EEZ3_9ZZZZ</name>
<gene>
    <name evidence="2" type="ORF">LCGC14_2161430</name>
</gene>
<reference evidence="2" key="1">
    <citation type="journal article" date="2015" name="Nature">
        <title>Complex archaea that bridge the gap between prokaryotes and eukaryotes.</title>
        <authorList>
            <person name="Spang A."/>
            <person name="Saw J.H."/>
            <person name="Jorgensen S.L."/>
            <person name="Zaremba-Niedzwiedzka K."/>
            <person name="Martijn J."/>
            <person name="Lind A.E."/>
            <person name="van Eijk R."/>
            <person name="Schleper C."/>
            <person name="Guy L."/>
            <person name="Ettema T.J."/>
        </authorList>
    </citation>
    <scope>NUCLEOTIDE SEQUENCE</scope>
</reference>
<evidence type="ECO:0000313" key="2">
    <source>
        <dbReference type="EMBL" id="KKL64791.1"/>
    </source>
</evidence>
<dbReference type="EMBL" id="LAZR01027739">
    <property type="protein sequence ID" value="KKL64791.1"/>
    <property type="molecule type" value="Genomic_DNA"/>
</dbReference>
<proteinExistence type="predicted"/>
<protein>
    <submittedName>
        <fullName evidence="2">Uncharacterized protein</fullName>
    </submittedName>
</protein>
<feature type="compositionally biased region" description="Polar residues" evidence="1">
    <location>
        <begin position="41"/>
        <end position="51"/>
    </location>
</feature>
<organism evidence="2">
    <name type="scientific">marine sediment metagenome</name>
    <dbReference type="NCBI Taxonomy" id="412755"/>
    <lineage>
        <taxon>unclassified sequences</taxon>
        <taxon>metagenomes</taxon>
        <taxon>ecological metagenomes</taxon>
    </lineage>
</organism>
<evidence type="ECO:0000256" key="1">
    <source>
        <dbReference type="SAM" id="MobiDB-lite"/>
    </source>
</evidence>
<feature type="region of interest" description="Disordered" evidence="1">
    <location>
        <begin position="41"/>
        <end position="64"/>
    </location>
</feature>
<dbReference type="AlphaFoldDB" id="A0A0F9EEZ3"/>
<sequence>MDQEKIRRVRESIALGHYSQETLEGKLHLQLATDRVLEFLTGSTSRPSRQENGGAADADGTDSP</sequence>